<dbReference type="GeneID" id="4560268"/>
<dbReference type="CDD" id="cd18675">
    <property type="entry name" value="PIN_SpAst1-like"/>
    <property type="match status" value="1"/>
</dbReference>
<dbReference type="AlphaFoldDB" id="A0A0E1RWY3"/>
<evidence type="ECO:0000256" key="1">
    <source>
        <dbReference type="ARBA" id="ARBA00007398"/>
    </source>
</evidence>
<feature type="region of interest" description="Disordered" evidence="2">
    <location>
        <begin position="579"/>
        <end position="628"/>
    </location>
</feature>
<dbReference type="Pfam" id="PF12813">
    <property type="entry name" value="XPG_I_2"/>
    <property type="match status" value="1"/>
</dbReference>
<dbReference type="EMBL" id="GG704913">
    <property type="protein sequence ID" value="EAS29749.2"/>
    <property type="molecule type" value="Genomic_DNA"/>
</dbReference>
<evidence type="ECO:0000259" key="3">
    <source>
        <dbReference type="Pfam" id="PF12813"/>
    </source>
</evidence>
<dbReference type="PANTHER" id="PTHR15665:SF1">
    <property type="entry name" value="PROTEIN ASTEROID HOMOLOG 1"/>
    <property type="match status" value="1"/>
</dbReference>
<reference evidence="5" key="1">
    <citation type="journal article" date="2009" name="Genome Res.">
        <title>Comparative genomic analyses of the human fungal pathogens Coccidioides and their relatives.</title>
        <authorList>
            <person name="Sharpton T.J."/>
            <person name="Stajich J.E."/>
            <person name="Rounsley S.D."/>
            <person name="Gardner M.J."/>
            <person name="Wortman J.R."/>
            <person name="Jordar V.S."/>
            <person name="Maiti R."/>
            <person name="Kodira C.D."/>
            <person name="Neafsey D.E."/>
            <person name="Zeng Q."/>
            <person name="Hung C.-Y."/>
            <person name="McMahan C."/>
            <person name="Muszewska A."/>
            <person name="Grynberg M."/>
            <person name="Mandel M.A."/>
            <person name="Kellner E.M."/>
            <person name="Barker B.M."/>
            <person name="Galgiani J.N."/>
            <person name="Orbach M.J."/>
            <person name="Kirkland T.N."/>
            <person name="Cole G.T."/>
            <person name="Henn M.R."/>
            <person name="Birren B.W."/>
            <person name="Taylor J.W."/>
        </authorList>
    </citation>
    <scope>NUCLEOTIDE SEQUENCE [LARGE SCALE GENOMIC DNA]</scope>
    <source>
        <strain evidence="5">RS</strain>
    </source>
</reference>
<dbReference type="Proteomes" id="UP000001261">
    <property type="component" value="Unassembled WGS sequence"/>
</dbReference>
<accession>A0A0E1RWY3</accession>
<dbReference type="RefSeq" id="XP_001241332.2">
    <property type="nucleotide sequence ID" value="XM_001241331.2"/>
</dbReference>
<organism evidence="4 5">
    <name type="scientific">Coccidioides immitis (strain RS)</name>
    <name type="common">Valley fever fungus</name>
    <dbReference type="NCBI Taxonomy" id="246410"/>
    <lineage>
        <taxon>Eukaryota</taxon>
        <taxon>Fungi</taxon>
        <taxon>Dikarya</taxon>
        <taxon>Ascomycota</taxon>
        <taxon>Pezizomycotina</taxon>
        <taxon>Eurotiomycetes</taxon>
        <taxon>Eurotiomycetidae</taxon>
        <taxon>Onygenales</taxon>
        <taxon>Onygenaceae</taxon>
        <taxon>Coccidioides</taxon>
    </lineage>
</organism>
<dbReference type="InParanoid" id="A0A0E1RWY3"/>
<dbReference type="VEuPathDB" id="FungiDB:CIMG_08495"/>
<dbReference type="KEGG" id="cim:CIMG_08495"/>
<dbReference type="InterPro" id="IPR029060">
    <property type="entry name" value="PIN-like_dom_sf"/>
</dbReference>
<gene>
    <name evidence="4" type="ORF">CIMG_08495</name>
</gene>
<evidence type="ECO:0000256" key="2">
    <source>
        <dbReference type="SAM" id="MobiDB-lite"/>
    </source>
</evidence>
<sequence length="628" mass="71137">MGIPHLARHLLPHAEVVWLGDADVNPKDGRQITSVVIDGPALVYHVYYSLLSRMPPGLNAVAAQPTSNEVSIGVMRFLFQLMELNVAIKKICFDGGLPLSKRDTRLERLEMSRRKLETFNGLSDRVFRSHRLRRRPLDITAHMVFNKRGPQAGQGGLPENPFMVQTVIEDLKTRWNGDAVAQYLPHAHDISRGSEYIWGNITELVPGEADKYCAHAAKQFGAAVLTGDSDLLVHDLGQNGTVIFFSSIESNENDVESGPIRIRATEICPKKIAKNLGVSSVQRFAFELKRDPYLSLGKVVQRAKENIGGVESNDSYISFVQEYASLEHPTRLDQNIQLLDPRVSELYLQYMCPEFGVENEQPVIYLPIMVENHFRRCAWREGSEIRAIAFSIFNLLAPPENRKNVVLEYSRRGTRVVPTSIHLLQEHELRDQVPGLYDRLKAVLDNCGDSLLPWRVFAMQEVFLGKNEDTWPSPGRISKFLETGRCAETMDWEDIHLNAQIQSILYSLRMLRQSLEVSVFPGELGLQRAVMLLQLLRSLPPMRVLSHSMGDMSMSEPIPNDLIKNAVAVLFSIREQNEGHFPDEDINPKNASDDDIDCVKKARDRNEEQPPKRLKKTNNPYEMLEGID</sequence>
<dbReference type="InterPro" id="IPR026832">
    <property type="entry name" value="Asteroid"/>
</dbReference>
<feature type="domain" description="Asteroid" evidence="3">
    <location>
        <begin position="159"/>
        <end position="423"/>
    </location>
</feature>
<name>A0A0E1RWY3_COCIM</name>
<protein>
    <recommendedName>
        <fullName evidence="3">Asteroid domain-containing protein</fullName>
    </recommendedName>
</protein>
<reference evidence="5" key="2">
    <citation type="journal article" date="2010" name="Genome Res.">
        <title>Population genomic sequencing of Coccidioides fungi reveals recent hybridization and transposon control.</title>
        <authorList>
            <person name="Neafsey D.E."/>
            <person name="Barker B.M."/>
            <person name="Sharpton T.J."/>
            <person name="Stajich J.E."/>
            <person name="Park D.J."/>
            <person name="Whiston E."/>
            <person name="Hung C.-Y."/>
            <person name="McMahan C."/>
            <person name="White J."/>
            <person name="Sykes S."/>
            <person name="Heiman D."/>
            <person name="Young S."/>
            <person name="Zeng Q."/>
            <person name="Abouelleil A."/>
            <person name="Aftuck L."/>
            <person name="Bessette D."/>
            <person name="Brown A."/>
            <person name="FitzGerald M."/>
            <person name="Lui A."/>
            <person name="Macdonald J.P."/>
            <person name="Priest M."/>
            <person name="Orbach M.J."/>
            <person name="Galgiani J.N."/>
            <person name="Kirkland T.N."/>
            <person name="Cole G.T."/>
            <person name="Birren B.W."/>
            <person name="Henn M.R."/>
            <person name="Taylor J.W."/>
            <person name="Rounsley S.D."/>
        </authorList>
    </citation>
    <scope>GENOME REANNOTATION</scope>
    <source>
        <strain evidence="5">RS</strain>
    </source>
</reference>
<proteinExistence type="inferred from homology"/>
<evidence type="ECO:0000313" key="5">
    <source>
        <dbReference type="Proteomes" id="UP000001261"/>
    </source>
</evidence>
<keyword evidence="5" id="KW-1185">Reference proteome</keyword>
<dbReference type="OMA" id="GEADDWC"/>
<feature type="compositionally biased region" description="Basic and acidic residues" evidence="2">
    <location>
        <begin position="597"/>
        <end position="611"/>
    </location>
</feature>
<evidence type="ECO:0000313" key="4">
    <source>
        <dbReference type="EMBL" id="EAS29749.2"/>
    </source>
</evidence>
<comment type="similarity">
    <text evidence="1">Belongs to the asteroid family.</text>
</comment>
<dbReference type="SUPFAM" id="SSF88723">
    <property type="entry name" value="PIN domain-like"/>
    <property type="match status" value="1"/>
</dbReference>
<dbReference type="InterPro" id="IPR039436">
    <property type="entry name" value="Asteroid_dom"/>
</dbReference>
<dbReference type="PANTHER" id="PTHR15665">
    <property type="entry name" value="ASTEROID PROTEIN"/>
    <property type="match status" value="1"/>
</dbReference>
<dbReference type="OrthoDB" id="5297549at2759"/>
<dbReference type="Gene3D" id="3.40.50.1010">
    <property type="entry name" value="5'-nuclease"/>
    <property type="match status" value="1"/>
</dbReference>